<comment type="similarity">
    <text evidence="1">Belongs to the CCDC25 family.</text>
</comment>
<protein>
    <recommendedName>
        <fullName evidence="3">NFACT RNA-binding domain-containing protein</fullName>
    </recommendedName>
</protein>
<dbReference type="PANTHER" id="PTHR13049">
    <property type="entry name" value="DUF814-RELATED"/>
    <property type="match status" value="1"/>
</dbReference>
<feature type="region of interest" description="Disordered" evidence="2">
    <location>
        <begin position="213"/>
        <end position="235"/>
    </location>
</feature>
<evidence type="ECO:0000256" key="1">
    <source>
        <dbReference type="ARBA" id="ARBA00008998"/>
    </source>
</evidence>
<evidence type="ECO:0000256" key="2">
    <source>
        <dbReference type="SAM" id="MobiDB-lite"/>
    </source>
</evidence>
<gene>
    <name evidence="4" type="ORF">PCOS0759_LOCUS5919</name>
</gene>
<dbReference type="InterPro" id="IPR008532">
    <property type="entry name" value="NFACT_RNA-bd"/>
</dbReference>
<evidence type="ECO:0000259" key="3">
    <source>
        <dbReference type="Pfam" id="PF05670"/>
    </source>
</evidence>
<evidence type="ECO:0000313" key="4">
    <source>
        <dbReference type="EMBL" id="CAD9082679.1"/>
    </source>
</evidence>
<accession>A0A7S1PGF5</accession>
<feature type="compositionally biased region" description="Basic and acidic residues" evidence="2">
    <location>
        <begin position="188"/>
        <end position="198"/>
    </location>
</feature>
<dbReference type="Pfam" id="PF05670">
    <property type="entry name" value="NFACT-R_1"/>
    <property type="match status" value="1"/>
</dbReference>
<organism evidence="4">
    <name type="scientific">Percolomonas cosmopolitus</name>
    <dbReference type="NCBI Taxonomy" id="63605"/>
    <lineage>
        <taxon>Eukaryota</taxon>
        <taxon>Discoba</taxon>
        <taxon>Heterolobosea</taxon>
        <taxon>Tetramitia</taxon>
        <taxon>Eutetramitia</taxon>
        <taxon>Percolomonadidae</taxon>
        <taxon>Percolomonas</taxon>
    </lineage>
</organism>
<reference evidence="4" key="1">
    <citation type="submission" date="2021-01" db="EMBL/GenBank/DDBJ databases">
        <authorList>
            <person name="Corre E."/>
            <person name="Pelletier E."/>
            <person name="Niang G."/>
            <person name="Scheremetjew M."/>
            <person name="Finn R."/>
            <person name="Kale V."/>
            <person name="Holt S."/>
            <person name="Cochrane G."/>
            <person name="Meng A."/>
            <person name="Brown T."/>
            <person name="Cohen L."/>
        </authorList>
    </citation>
    <scope>NUCLEOTIDE SEQUENCE</scope>
    <source>
        <strain evidence="4">WS</strain>
    </source>
</reference>
<feature type="domain" description="NFACT RNA-binding" evidence="3">
    <location>
        <begin position="1"/>
        <end position="128"/>
    </location>
</feature>
<dbReference type="EMBL" id="HBGD01007073">
    <property type="protein sequence ID" value="CAD9082679.1"/>
    <property type="molecule type" value="Transcribed_RNA"/>
</dbReference>
<proteinExistence type="inferred from homology"/>
<sequence>MVFVFPSPEKYAHIRLFMGKDKFENEDLIKYHCPQDVWFHVNSLSSAHLYLRRMDLPEEQLLNGFNTYEQKAKFLSEIPDDLLETISQLTKENSIQGKKEKSVRIIYTMASNLKKTGDMQVGQVSYHDNRLVKYHQVKERDTNLVNTYKRKKVWEELDLKKEKDDFMMALEKFKTAEKKRKQIEDDEERKKREEQKKVKNYEGFFQEKKTDLNDDDIWGASDDESDDDVDLDALM</sequence>
<dbReference type="PANTHER" id="PTHR13049:SF2">
    <property type="entry name" value="COILED-COIL DOMAIN-CONTAINING PROTEIN 25"/>
    <property type="match status" value="1"/>
</dbReference>
<feature type="region of interest" description="Disordered" evidence="2">
    <location>
        <begin position="177"/>
        <end position="198"/>
    </location>
</feature>
<dbReference type="AlphaFoldDB" id="A0A7S1PGF5"/>
<dbReference type="InterPro" id="IPR039730">
    <property type="entry name" value="Jlp2/Ccd25"/>
</dbReference>
<name>A0A7S1PGF5_9EUKA</name>